<dbReference type="AlphaFoldDB" id="A0A267DUG6"/>
<keyword evidence="2" id="KW-1185">Reference proteome</keyword>
<dbReference type="EMBL" id="NIVC01003160">
    <property type="protein sequence ID" value="PAA52941.1"/>
    <property type="molecule type" value="Genomic_DNA"/>
</dbReference>
<name>A0A267DUG6_9PLAT</name>
<evidence type="ECO:0000313" key="2">
    <source>
        <dbReference type="Proteomes" id="UP000215902"/>
    </source>
</evidence>
<gene>
    <name evidence="1" type="ORF">BOX15_Mlig000613g3</name>
</gene>
<protein>
    <submittedName>
        <fullName evidence="1">Uncharacterized protein</fullName>
    </submittedName>
</protein>
<reference evidence="1 2" key="1">
    <citation type="submission" date="2017-06" db="EMBL/GenBank/DDBJ databases">
        <title>A platform for efficient transgenesis in Macrostomum lignano, a flatworm model organism for stem cell research.</title>
        <authorList>
            <person name="Berezikov E."/>
        </authorList>
    </citation>
    <scope>NUCLEOTIDE SEQUENCE [LARGE SCALE GENOMIC DNA]</scope>
    <source>
        <strain evidence="1">DV1</strain>
        <tissue evidence="1">Whole organism</tissue>
    </source>
</reference>
<dbReference type="Proteomes" id="UP000215902">
    <property type="component" value="Unassembled WGS sequence"/>
</dbReference>
<feature type="non-terminal residue" evidence="1">
    <location>
        <position position="1"/>
    </location>
</feature>
<proteinExistence type="predicted"/>
<evidence type="ECO:0000313" key="1">
    <source>
        <dbReference type="EMBL" id="PAA52941.1"/>
    </source>
</evidence>
<organism evidence="1 2">
    <name type="scientific">Macrostomum lignano</name>
    <dbReference type="NCBI Taxonomy" id="282301"/>
    <lineage>
        <taxon>Eukaryota</taxon>
        <taxon>Metazoa</taxon>
        <taxon>Spiralia</taxon>
        <taxon>Lophotrochozoa</taxon>
        <taxon>Platyhelminthes</taxon>
        <taxon>Rhabditophora</taxon>
        <taxon>Macrostomorpha</taxon>
        <taxon>Macrostomida</taxon>
        <taxon>Macrostomidae</taxon>
        <taxon>Macrostomum</taxon>
    </lineage>
</organism>
<dbReference type="STRING" id="282301.A0A267DUG6"/>
<sequence>RAAERRAVSTDRRLTRAAERRAVSTDRRLTRAAERRVVSMDRRLSRERRSVSNDRRLTMAAERVHLSKQSKRVTNFGSQPVLSTKSSSTKFDVVIEEPSVLNSSRLISLGKPDHQTVSLPSQPTVNFDKTLSTLLASDELTRQVPSASLKQKILWQIGSAVGAVSSYSADFAQFGIAGGAALVAMATIVGQIGPLANFDNDSIR</sequence>
<comment type="caution">
    <text evidence="1">The sequence shown here is derived from an EMBL/GenBank/DDBJ whole genome shotgun (WGS) entry which is preliminary data.</text>
</comment>
<accession>A0A267DUG6</accession>